<dbReference type="KEGG" id="psoj:PHYSODRAFT_330018"/>
<keyword evidence="3" id="KW-1185">Reference proteome</keyword>
<evidence type="ECO:0000259" key="1">
    <source>
        <dbReference type="PROSITE" id="PS50053"/>
    </source>
</evidence>
<dbReference type="RefSeq" id="XP_009524886.1">
    <property type="nucleotide sequence ID" value="XM_009526591.1"/>
</dbReference>
<sequence>MAPTDLPVLWKEGDCLGVKGVLEVHQSDLQLQGAEVSDLQGGSRTVECLLLYGARLSTDRRLEAIIPDWQEAVRGSSQAKVADVKVPLQQMEGIAEEEQLLVFNNTRLEDHHTLESYNTGNGSLIYLIWKLKRGYIPPQDSSGTSDEVVQLDHEASSASCWRIAYEGLNVEGRCENEYGPAFREMVICANQFESFNSCGTFDGIRARNGLSISSPRKDASGD</sequence>
<name>G4Z2P4_PHYSP</name>
<proteinExistence type="predicted"/>
<feature type="domain" description="Ubiquitin-like" evidence="1">
    <location>
        <begin position="81"/>
        <end position="134"/>
    </location>
</feature>
<dbReference type="Pfam" id="PF00240">
    <property type="entry name" value="ubiquitin"/>
    <property type="match status" value="1"/>
</dbReference>
<dbReference type="InterPro" id="IPR000626">
    <property type="entry name" value="Ubiquitin-like_dom"/>
</dbReference>
<evidence type="ECO:0000313" key="3">
    <source>
        <dbReference type="Proteomes" id="UP000002640"/>
    </source>
</evidence>
<dbReference type="AlphaFoldDB" id="G4Z2P4"/>
<organism evidence="2 3">
    <name type="scientific">Phytophthora sojae (strain P6497)</name>
    <name type="common">Soybean stem and root rot agent</name>
    <name type="synonym">Phytophthora megasperma f. sp. glycines</name>
    <dbReference type="NCBI Taxonomy" id="1094619"/>
    <lineage>
        <taxon>Eukaryota</taxon>
        <taxon>Sar</taxon>
        <taxon>Stramenopiles</taxon>
        <taxon>Oomycota</taxon>
        <taxon>Peronosporomycetes</taxon>
        <taxon>Peronosporales</taxon>
        <taxon>Peronosporaceae</taxon>
        <taxon>Phytophthora</taxon>
    </lineage>
</organism>
<dbReference type="EMBL" id="JH159153">
    <property type="protein sequence ID" value="EGZ22169.1"/>
    <property type="molecule type" value="Genomic_DNA"/>
</dbReference>
<accession>G4Z2P4</accession>
<dbReference type="Proteomes" id="UP000002640">
    <property type="component" value="Unassembled WGS sequence"/>
</dbReference>
<dbReference type="InterPro" id="IPR029071">
    <property type="entry name" value="Ubiquitin-like_domsf"/>
</dbReference>
<dbReference type="PROSITE" id="PS50053">
    <property type="entry name" value="UBIQUITIN_2"/>
    <property type="match status" value="1"/>
</dbReference>
<evidence type="ECO:0000313" key="2">
    <source>
        <dbReference type="EMBL" id="EGZ22169.1"/>
    </source>
</evidence>
<dbReference type="SUPFAM" id="SSF54236">
    <property type="entry name" value="Ubiquitin-like"/>
    <property type="match status" value="1"/>
</dbReference>
<dbReference type="GeneID" id="20646042"/>
<reference evidence="2 3" key="1">
    <citation type="journal article" date="2006" name="Science">
        <title>Phytophthora genome sequences uncover evolutionary origins and mechanisms of pathogenesis.</title>
        <authorList>
            <person name="Tyler B.M."/>
            <person name="Tripathy S."/>
            <person name="Zhang X."/>
            <person name="Dehal P."/>
            <person name="Jiang R.H."/>
            <person name="Aerts A."/>
            <person name="Arredondo F.D."/>
            <person name="Baxter L."/>
            <person name="Bensasson D."/>
            <person name="Beynon J.L."/>
            <person name="Chapman J."/>
            <person name="Damasceno C.M."/>
            <person name="Dorrance A.E."/>
            <person name="Dou D."/>
            <person name="Dickerman A.W."/>
            <person name="Dubchak I.L."/>
            <person name="Garbelotto M."/>
            <person name="Gijzen M."/>
            <person name="Gordon S.G."/>
            <person name="Govers F."/>
            <person name="Grunwald N.J."/>
            <person name="Huang W."/>
            <person name="Ivors K.L."/>
            <person name="Jones R.W."/>
            <person name="Kamoun S."/>
            <person name="Krampis K."/>
            <person name="Lamour K.H."/>
            <person name="Lee M.K."/>
            <person name="McDonald W.H."/>
            <person name="Medina M."/>
            <person name="Meijer H.J."/>
            <person name="Nordberg E.K."/>
            <person name="Maclean D.J."/>
            <person name="Ospina-Giraldo M.D."/>
            <person name="Morris P.F."/>
            <person name="Phuntumart V."/>
            <person name="Putnam N.H."/>
            <person name="Rash S."/>
            <person name="Rose J.K."/>
            <person name="Sakihama Y."/>
            <person name="Salamov A.A."/>
            <person name="Savidor A."/>
            <person name="Scheuring C.F."/>
            <person name="Smith B.M."/>
            <person name="Sobral B.W."/>
            <person name="Terry A."/>
            <person name="Torto-Alalibo T.A."/>
            <person name="Win J."/>
            <person name="Xu Z."/>
            <person name="Zhang H."/>
            <person name="Grigoriev I.V."/>
            <person name="Rokhsar D.S."/>
            <person name="Boore J.L."/>
        </authorList>
    </citation>
    <scope>NUCLEOTIDE SEQUENCE [LARGE SCALE GENOMIC DNA]</scope>
    <source>
        <strain evidence="2 3">P6497</strain>
    </source>
</reference>
<dbReference type="InParanoid" id="G4Z2P4"/>
<gene>
    <name evidence="2" type="ORF">PHYSODRAFT_330018</name>
</gene>
<dbReference type="CDD" id="cd17039">
    <property type="entry name" value="Ubl_ubiquitin_like"/>
    <property type="match status" value="1"/>
</dbReference>
<protein>
    <recommendedName>
        <fullName evidence="1">Ubiquitin-like domain-containing protein</fullName>
    </recommendedName>
</protein>
<dbReference type="Gene3D" id="3.10.20.90">
    <property type="entry name" value="Phosphatidylinositol 3-kinase Catalytic Subunit, Chain A, domain 1"/>
    <property type="match status" value="1"/>
</dbReference>